<evidence type="ECO:0000313" key="3">
    <source>
        <dbReference type="Proteomes" id="UP001154282"/>
    </source>
</evidence>
<dbReference type="AlphaFoldDB" id="A0AAV0IXD5"/>
<keyword evidence="1" id="KW-0732">Signal</keyword>
<dbReference type="Proteomes" id="UP001154282">
    <property type="component" value="Unassembled WGS sequence"/>
</dbReference>
<proteinExistence type="predicted"/>
<gene>
    <name evidence="2" type="ORF">LITE_LOCUS11458</name>
</gene>
<name>A0AAV0IXD5_9ROSI</name>
<feature type="chain" id="PRO_5043538585" description="Secreted protein" evidence="1">
    <location>
        <begin position="19"/>
        <end position="68"/>
    </location>
</feature>
<evidence type="ECO:0000313" key="2">
    <source>
        <dbReference type="EMBL" id="CAI0402077.1"/>
    </source>
</evidence>
<comment type="caution">
    <text evidence="2">The sequence shown here is derived from an EMBL/GenBank/DDBJ whole genome shotgun (WGS) entry which is preliminary data.</text>
</comment>
<dbReference type="EMBL" id="CAMGYJ010000004">
    <property type="protein sequence ID" value="CAI0402077.1"/>
    <property type="molecule type" value="Genomic_DNA"/>
</dbReference>
<organism evidence="2 3">
    <name type="scientific">Linum tenue</name>
    <dbReference type="NCBI Taxonomy" id="586396"/>
    <lineage>
        <taxon>Eukaryota</taxon>
        <taxon>Viridiplantae</taxon>
        <taxon>Streptophyta</taxon>
        <taxon>Embryophyta</taxon>
        <taxon>Tracheophyta</taxon>
        <taxon>Spermatophyta</taxon>
        <taxon>Magnoliopsida</taxon>
        <taxon>eudicotyledons</taxon>
        <taxon>Gunneridae</taxon>
        <taxon>Pentapetalae</taxon>
        <taxon>rosids</taxon>
        <taxon>fabids</taxon>
        <taxon>Malpighiales</taxon>
        <taxon>Linaceae</taxon>
        <taxon>Linum</taxon>
    </lineage>
</organism>
<protein>
    <recommendedName>
        <fullName evidence="4">Secreted protein</fullName>
    </recommendedName>
</protein>
<evidence type="ECO:0000256" key="1">
    <source>
        <dbReference type="SAM" id="SignalP"/>
    </source>
</evidence>
<accession>A0AAV0IXD5</accession>
<feature type="signal peptide" evidence="1">
    <location>
        <begin position="1"/>
        <end position="18"/>
    </location>
</feature>
<sequence length="68" mass="7806">MNCWVHFCQLWFIGVIQGYIASWSGSRVIGCTQSRMRTRRIWSPNGLSSKAFSANKLFKLLLPPSCLR</sequence>
<keyword evidence="3" id="KW-1185">Reference proteome</keyword>
<reference evidence="2" key="1">
    <citation type="submission" date="2022-08" db="EMBL/GenBank/DDBJ databases">
        <authorList>
            <person name="Gutierrez-Valencia J."/>
        </authorList>
    </citation>
    <scope>NUCLEOTIDE SEQUENCE</scope>
</reference>
<evidence type="ECO:0008006" key="4">
    <source>
        <dbReference type="Google" id="ProtNLM"/>
    </source>
</evidence>